<evidence type="ECO:0000313" key="2">
    <source>
        <dbReference type="EMBL" id="CAK7906011.1"/>
    </source>
</evidence>
<feature type="region of interest" description="Disordered" evidence="1">
    <location>
        <begin position="148"/>
        <end position="168"/>
    </location>
</feature>
<reference evidence="2" key="1">
    <citation type="submission" date="2024-01" db="EMBL/GenBank/DDBJ databases">
        <authorList>
            <person name="Webb A."/>
        </authorList>
    </citation>
    <scope>NUCLEOTIDE SEQUENCE</scope>
    <source>
        <strain evidence="2">Pm1</strain>
    </source>
</reference>
<comment type="caution">
    <text evidence="2">The sequence shown here is derived from an EMBL/GenBank/DDBJ whole genome shotgun (WGS) entry which is preliminary data.</text>
</comment>
<proteinExistence type="predicted"/>
<dbReference type="Proteomes" id="UP001162060">
    <property type="component" value="Unassembled WGS sequence"/>
</dbReference>
<evidence type="ECO:0000256" key="1">
    <source>
        <dbReference type="SAM" id="MobiDB-lite"/>
    </source>
</evidence>
<evidence type="ECO:0000313" key="3">
    <source>
        <dbReference type="Proteomes" id="UP001162060"/>
    </source>
</evidence>
<organism evidence="2 3">
    <name type="scientific">Peronospora matthiolae</name>
    <dbReference type="NCBI Taxonomy" id="2874970"/>
    <lineage>
        <taxon>Eukaryota</taxon>
        <taxon>Sar</taxon>
        <taxon>Stramenopiles</taxon>
        <taxon>Oomycota</taxon>
        <taxon>Peronosporomycetes</taxon>
        <taxon>Peronosporales</taxon>
        <taxon>Peronosporaceae</taxon>
        <taxon>Peronospora</taxon>
    </lineage>
</organism>
<gene>
    <name evidence="2" type="ORF">PM001_LOCUS3239</name>
</gene>
<dbReference type="EMBL" id="CAKLBY020000030">
    <property type="protein sequence ID" value="CAK7906011.1"/>
    <property type="molecule type" value="Genomic_DNA"/>
</dbReference>
<dbReference type="AlphaFoldDB" id="A0AAV1TAI1"/>
<accession>A0AAV1TAI1</accession>
<sequence length="245" mass="27002">MTTQGFRRGYNATAEHEFTSLEKVLLCIADEAIACLKVLKRHLSGFDNRHGNLFANTAASYLRKDLRTAKDAALELKHVAHQMRHNLQPAEAATDSARTVMGVSAKAMDVLKTTAHEYDEKILRQSKRSNADEKYHTSGTCEIRDQRRDDRRCGPLRGSNSHSSNDVAIGGNPAALLEFTDTVEQLVKTILRDNFNISALSHQITIAEKSLSSSSASVERVKMVVQDVEEKLGRGTPSAESGCYA</sequence>
<name>A0AAV1TAI1_9STRA</name>
<protein>
    <submittedName>
        <fullName evidence="2">Uncharacterized protein</fullName>
    </submittedName>
</protein>